<reference evidence="2" key="1">
    <citation type="submission" date="2020-07" db="EMBL/GenBank/DDBJ databases">
        <title>Genome sequence and genetic diversity analysis of an under-domesticated orphan crop, white fonio (Digitaria exilis).</title>
        <authorList>
            <person name="Bennetzen J.L."/>
            <person name="Chen S."/>
            <person name="Ma X."/>
            <person name="Wang X."/>
            <person name="Yssel A.E.J."/>
            <person name="Chaluvadi S.R."/>
            <person name="Johnson M."/>
            <person name="Gangashetty P."/>
            <person name="Hamidou F."/>
            <person name="Sanogo M.D."/>
            <person name="Zwaenepoel A."/>
            <person name="Wallace J."/>
            <person name="Van De Peer Y."/>
            <person name="Van Deynze A."/>
        </authorList>
    </citation>
    <scope>NUCLEOTIDE SEQUENCE</scope>
    <source>
        <tissue evidence="2">Leaves</tissue>
    </source>
</reference>
<dbReference type="AlphaFoldDB" id="A0A835E9H1"/>
<dbReference type="EMBL" id="JACEFO010002197">
    <property type="protein sequence ID" value="KAF8674266.1"/>
    <property type="molecule type" value="Genomic_DNA"/>
</dbReference>
<sequence>MEGPLDRASTRGNEERRCKRPRSGDLAASGPANTLAQQNLYLLFNDWRKGYSIRKLDLRALLAADVSAEGVTDATTIDHTVRSLPPAVFCFEASRDFPAHFAAAFDTKIITINPRIPDWHPSSLKSGRNIHPVAPMKITAYDVQSREIMLGPLPKTEPWKPIYIAVGHSRLFALYQRSFERLSLKPRDCWVRPWKKLQDAPFESEDVYSYAVHPDEKTLFVSVLGDASISTFTFDTANGGLGWEARAALWLRPPKIPKGTEEQGLPRRCCKEYLTGTEPAERLISLSLLYMRAGSHFCLALVIRSKSNAGEEHPSISALRFDEGDSAWSDENNPSPYRHVLRLTTFSLKYDENGDLTTGDSLRIQNYNVPEGATESALERPFAFVM</sequence>
<name>A0A835E9H1_9POAL</name>
<keyword evidence="3" id="KW-1185">Reference proteome</keyword>
<evidence type="ECO:0000313" key="2">
    <source>
        <dbReference type="EMBL" id="KAF8674266.1"/>
    </source>
</evidence>
<proteinExistence type="predicted"/>
<gene>
    <name evidence="2" type="ORF">HU200_048088</name>
</gene>
<evidence type="ECO:0000256" key="1">
    <source>
        <dbReference type="SAM" id="MobiDB-lite"/>
    </source>
</evidence>
<comment type="caution">
    <text evidence="2">The sequence shown here is derived from an EMBL/GenBank/DDBJ whole genome shotgun (WGS) entry which is preliminary data.</text>
</comment>
<dbReference type="Pfam" id="PF07893">
    <property type="entry name" value="DUF1668"/>
    <property type="match status" value="1"/>
</dbReference>
<accession>A0A835E9H1</accession>
<protein>
    <submittedName>
        <fullName evidence="2">Uncharacterized protein</fullName>
    </submittedName>
</protein>
<organism evidence="2 3">
    <name type="scientific">Digitaria exilis</name>
    <dbReference type="NCBI Taxonomy" id="1010633"/>
    <lineage>
        <taxon>Eukaryota</taxon>
        <taxon>Viridiplantae</taxon>
        <taxon>Streptophyta</taxon>
        <taxon>Embryophyta</taxon>
        <taxon>Tracheophyta</taxon>
        <taxon>Spermatophyta</taxon>
        <taxon>Magnoliopsida</taxon>
        <taxon>Liliopsida</taxon>
        <taxon>Poales</taxon>
        <taxon>Poaceae</taxon>
        <taxon>PACMAD clade</taxon>
        <taxon>Panicoideae</taxon>
        <taxon>Panicodae</taxon>
        <taxon>Paniceae</taxon>
        <taxon>Anthephorinae</taxon>
        <taxon>Digitaria</taxon>
    </lineage>
</organism>
<dbReference type="Proteomes" id="UP000636709">
    <property type="component" value="Unassembled WGS sequence"/>
</dbReference>
<dbReference type="PANTHER" id="PTHR33085">
    <property type="entry name" value="OS12G0113100 PROTEIN-RELATED"/>
    <property type="match status" value="1"/>
</dbReference>
<feature type="region of interest" description="Disordered" evidence="1">
    <location>
        <begin position="1"/>
        <end position="30"/>
    </location>
</feature>
<feature type="compositionally biased region" description="Basic and acidic residues" evidence="1">
    <location>
        <begin position="1"/>
        <end position="17"/>
    </location>
</feature>
<dbReference type="InterPro" id="IPR012871">
    <property type="entry name" value="DUF1668_ORYSA"/>
</dbReference>
<evidence type="ECO:0000313" key="3">
    <source>
        <dbReference type="Proteomes" id="UP000636709"/>
    </source>
</evidence>